<evidence type="ECO:0000256" key="22">
    <source>
        <dbReference type="ARBA" id="ARBA00041997"/>
    </source>
</evidence>
<evidence type="ECO:0000256" key="24">
    <source>
        <dbReference type="ARBA" id="ARBA00042448"/>
    </source>
</evidence>
<dbReference type="PANTHER" id="PTHR46032">
    <property type="entry name" value="ALPHA-2,3-SIALYLTRANSFERASE ST3GAL I ISOFORM X1"/>
    <property type="match status" value="1"/>
</dbReference>
<dbReference type="RefSeq" id="XP_030075296.1">
    <property type="nucleotide sequence ID" value="XM_030219436.1"/>
</dbReference>
<feature type="binding site" evidence="38">
    <location>
        <position position="293"/>
    </location>
    <ligand>
        <name>substrate</name>
    </ligand>
</feature>
<sequence length="343" mass="39656">MVALRNRNRKVFTLALSLFAFTVMSFVLNYTQHVGGITWHPEKYFGRISEQIKRWIKSTWRPCSCNRCISDPGISLWFDERFNQSVSPLLTRSSHRISTDIYKWWAKLQQERNPKNINESLEELFEFIPGESDFLTPNALQCRRCAVVGNSGNLKNSNYGSIIDGHNFIMRMNQAPTAKFETDVGSRTTHHFMYPESYTKMAQNASMILIPFKTLDLQWVVSALTTGAINFTYTFVPKKIDVSKQKILIYNPAFMKYVFDTWMNRHGRYPSTGILAVIFALHMCDEVNVFGFGADSNGNWHHYWENNPSAGAFRKTGVHDADFQSNITERLFSINKINFFMGR</sequence>
<keyword evidence="14" id="KW-0472">Membrane</keyword>
<dbReference type="CDD" id="cd23966">
    <property type="entry name" value="GT29_ST3GAL1_2"/>
    <property type="match status" value="1"/>
</dbReference>
<name>A0A6P7ZFZ5_9AMPH</name>
<keyword evidence="10" id="KW-0735">Signal-anchor</keyword>
<dbReference type="InterPro" id="IPR001675">
    <property type="entry name" value="Glyco_trans_29"/>
</dbReference>
<evidence type="ECO:0000256" key="19">
    <source>
        <dbReference type="ARBA" id="ARBA00039107"/>
    </source>
</evidence>
<evidence type="ECO:0000256" key="26">
    <source>
        <dbReference type="ARBA" id="ARBA00042990"/>
    </source>
</evidence>
<feature type="binding site" evidence="38">
    <location>
        <position position="233"/>
    </location>
    <ligand>
        <name>substrate</name>
    </ligand>
</feature>
<dbReference type="CTD" id="6482"/>
<comment type="subcellular location">
    <subcellularLocation>
        <location evidence="1">Golgi apparatus</location>
        <location evidence="1">Golgi stack membrane</location>
        <topology evidence="1">Single-pass type II membrane protein</topology>
    </subcellularLocation>
    <subcellularLocation>
        <location evidence="2">Secreted</location>
    </subcellularLocation>
</comment>
<reference evidence="41 42" key="1">
    <citation type="submission" date="2025-04" db="UniProtKB">
        <authorList>
            <consortium name="RefSeq"/>
        </authorList>
    </citation>
    <scope>IDENTIFICATION</scope>
</reference>
<keyword evidence="8" id="KW-0808">Transferase</keyword>
<evidence type="ECO:0000256" key="28">
    <source>
        <dbReference type="ARBA" id="ARBA00043673"/>
    </source>
</evidence>
<keyword evidence="13" id="KW-0443">Lipid metabolism</keyword>
<evidence type="ECO:0000256" key="39">
    <source>
        <dbReference type="PIRSR" id="PIRSR005557-2"/>
    </source>
</evidence>
<dbReference type="InterPro" id="IPR038578">
    <property type="entry name" value="GT29-like_sf"/>
</dbReference>
<keyword evidence="11" id="KW-1133">Transmembrane helix</keyword>
<dbReference type="Proteomes" id="UP000515156">
    <property type="component" value="Chromosome 1"/>
</dbReference>
<feature type="binding site" evidence="38">
    <location>
        <position position="319"/>
    </location>
    <ligand>
        <name>substrate</name>
    </ligand>
</feature>
<evidence type="ECO:0000256" key="4">
    <source>
        <dbReference type="ARBA" id="ARBA00004934"/>
    </source>
</evidence>
<evidence type="ECO:0000256" key="30">
    <source>
        <dbReference type="ARBA" id="ARBA00043816"/>
    </source>
</evidence>
<comment type="catalytic activity">
    <reaction evidence="28">
        <text>a ganglioside GA1 (d18:1(4E)) + CMP-N-acetyl-beta-neuraminate = a ganglioside GM1b (d18:1(4E)) + CMP + H(+)</text>
        <dbReference type="Rhea" id="RHEA:47560"/>
        <dbReference type="ChEBI" id="CHEBI:15378"/>
        <dbReference type="ChEBI" id="CHEBI:27938"/>
        <dbReference type="ChEBI" id="CHEBI:57812"/>
        <dbReference type="ChEBI" id="CHEBI:60377"/>
        <dbReference type="ChEBI" id="CHEBI:78568"/>
    </reaction>
    <physiologicalReaction direction="left-to-right" evidence="28">
        <dbReference type="Rhea" id="RHEA:47561"/>
    </physiologicalReaction>
</comment>
<evidence type="ECO:0000256" key="34">
    <source>
        <dbReference type="ARBA" id="ARBA00072809"/>
    </source>
</evidence>
<evidence type="ECO:0000313" key="40">
    <source>
        <dbReference type="Proteomes" id="UP000515156"/>
    </source>
</evidence>
<feature type="binding site" evidence="38">
    <location>
        <position position="109"/>
    </location>
    <ligand>
        <name>substrate</name>
    </ligand>
</feature>
<dbReference type="Pfam" id="PF00777">
    <property type="entry name" value="Glyco_transf_29"/>
    <property type="match status" value="1"/>
</dbReference>
<evidence type="ECO:0000256" key="32">
    <source>
        <dbReference type="ARBA" id="ARBA00052027"/>
    </source>
</evidence>
<evidence type="ECO:0000256" key="37">
    <source>
        <dbReference type="ARBA" id="ARBA00082805"/>
    </source>
</evidence>
<evidence type="ECO:0000256" key="10">
    <source>
        <dbReference type="ARBA" id="ARBA00022968"/>
    </source>
</evidence>
<evidence type="ECO:0000256" key="21">
    <source>
        <dbReference type="ARBA" id="ARBA00041507"/>
    </source>
</evidence>
<dbReference type="GeneID" id="115480611"/>
<dbReference type="PANTHER" id="PTHR46032:SF6">
    <property type="entry name" value="CMP-N-ACETYLNEURAMINATE-BETA-GALACTOSAMIDE-ALPHA-2,3-SIALYLTRANSFERASE 1"/>
    <property type="match status" value="1"/>
</dbReference>
<evidence type="ECO:0000256" key="29">
    <source>
        <dbReference type="ARBA" id="ARBA00043773"/>
    </source>
</evidence>
<evidence type="ECO:0000256" key="2">
    <source>
        <dbReference type="ARBA" id="ARBA00004613"/>
    </source>
</evidence>
<evidence type="ECO:0000256" key="38">
    <source>
        <dbReference type="PIRSR" id="PIRSR005557-1"/>
    </source>
</evidence>
<evidence type="ECO:0000256" key="23">
    <source>
        <dbReference type="ARBA" id="ARBA00042022"/>
    </source>
</evidence>
<dbReference type="EC" id="2.4.3.2" evidence="18"/>
<evidence type="ECO:0000256" key="33">
    <source>
        <dbReference type="ARBA" id="ARBA00062545"/>
    </source>
</evidence>
<keyword evidence="15" id="KW-1015">Disulfide bond</keyword>
<evidence type="ECO:0000256" key="3">
    <source>
        <dbReference type="ARBA" id="ARBA00004922"/>
    </source>
</evidence>
<dbReference type="KEGG" id="muo:115480611"/>
<feature type="binding site" evidence="38">
    <location>
        <position position="173"/>
    </location>
    <ligand>
        <name>substrate</name>
    </ligand>
</feature>
<dbReference type="RefSeq" id="XP_030075289.1">
    <property type="nucleotide sequence ID" value="XM_030219429.1"/>
</dbReference>
<keyword evidence="6" id="KW-0964">Secreted</keyword>
<evidence type="ECO:0000256" key="13">
    <source>
        <dbReference type="ARBA" id="ARBA00023098"/>
    </source>
</evidence>
<dbReference type="GO" id="GO:0032580">
    <property type="term" value="C:Golgi cisterna membrane"/>
    <property type="evidence" value="ECO:0007669"/>
    <property type="project" value="UniProtKB-SubCell"/>
</dbReference>
<comment type="pathway">
    <text evidence="4">Glycolipid biosynthesis.</text>
</comment>
<dbReference type="GO" id="GO:0006629">
    <property type="term" value="P:lipid metabolic process"/>
    <property type="evidence" value="ECO:0007669"/>
    <property type="project" value="UniProtKB-KW"/>
</dbReference>
<comment type="similarity">
    <text evidence="5">Belongs to the glycosyltransferase 29 family.</text>
</comment>
<evidence type="ECO:0000256" key="16">
    <source>
        <dbReference type="ARBA" id="ARBA00023180"/>
    </source>
</evidence>
<organism evidence="40 43">
    <name type="scientific">Microcaecilia unicolor</name>
    <dbReference type="NCBI Taxonomy" id="1415580"/>
    <lineage>
        <taxon>Eukaryota</taxon>
        <taxon>Metazoa</taxon>
        <taxon>Chordata</taxon>
        <taxon>Craniata</taxon>
        <taxon>Vertebrata</taxon>
        <taxon>Euteleostomi</taxon>
        <taxon>Amphibia</taxon>
        <taxon>Gymnophiona</taxon>
        <taxon>Siphonopidae</taxon>
        <taxon>Microcaecilia</taxon>
    </lineage>
</organism>
<keyword evidence="16" id="KW-0325">Glycoprotein</keyword>
<comment type="catalytic activity">
    <reaction evidence="32">
        <text>a globoside GalGb4Cer + CMP-N-acetyl-beta-neuraminate = a globoside MSGG + CMP + H(+)</text>
        <dbReference type="Rhea" id="RHEA:65372"/>
        <dbReference type="ChEBI" id="CHEBI:15378"/>
        <dbReference type="ChEBI" id="CHEBI:57812"/>
        <dbReference type="ChEBI" id="CHEBI:60377"/>
        <dbReference type="ChEBI" id="CHEBI:140623"/>
        <dbReference type="ChEBI" id="CHEBI:140691"/>
    </reaction>
    <physiologicalReaction direction="left-to-right" evidence="32">
        <dbReference type="Rhea" id="RHEA:65373"/>
    </physiologicalReaction>
</comment>
<keyword evidence="9" id="KW-0812">Transmembrane</keyword>
<comment type="pathway">
    <text evidence="3">Protein modification; protein glycosylation.</text>
</comment>
<dbReference type="AlphaFoldDB" id="A0A6P7ZFZ5"/>
<comment type="catalytic activity">
    <reaction evidence="31">
        <text>ganglioside GM1 (d18:1(4E)/18:0) + CMP-N-acetyl-beta-neuraminate = ganglioside GD1a (18:1(4E)/18:0) + CMP + H(+)</text>
        <dbReference type="Rhea" id="RHEA:48248"/>
        <dbReference type="ChEBI" id="CHEBI:15378"/>
        <dbReference type="ChEBI" id="CHEBI:57812"/>
        <dbReference type="ChEBI" id="CHEBI:60377"/>
        <dbReference type="ChEBI" id="CHEBI:73110"/>
        <dbReference type="ChEBI" id="CHEBI:90153"/>
    </reaction>
    <physiologicalReaction direction="left-to-right" evidence="31">
        <dbReference type="Rhea" id="RHEA:48249"/>
    </physiologicalReaction>
</comment>
<evidence type="ECO:0000256" key="7">
    <source>
        <dbReference type="ARBA" id="ARBA00022676"/>
    </source>
</evidence>
<evidence type="ECO:0000256" key="12">
    <source>
        <dbReference type="ARBA" id="ARBA00023034"/>
    </source>
</evidence>
<comment type="catalytic activity">
    <reaction evidence="30">
        <text>a ganglioside GA1 + CMP-N-acetyl-beta-neuraminate = a ganglioside GM1b + CMP + H(+)</text>
        <dbReference type="Rhea" id="RHEA:48244"/>
        <dbReference type="ChEBI" id="CHEBI:15378"/>
        <dbReference type="ChEBI" id="CHEBI:57812"/>
        <dbReference type="ChEBI" id="CHEBI:60377"/>
        <dbReference type="ChEBI" id="CHEBI:88069"/>
        <dbReference type="ChEBI" id="CHEBI:90151"/>
    </reaction>
    <physiologicalReaction direction="left-to-right" evidence="30">
        <dbReference type="Rhea" id="RHEA:48245"/>
    </physiologicalReaction>
</comment>
<evidence type="ECO:0000313" key="41">
    <source>
        <dbReference type="RefSeq" id="XP_030075281.1"/>
    </source>
</evidence>
<dbReference type="FunFam" id="3.90.1480.20:FF:000002">
    <property type="entry name" value="CMP-N-acetylneuraminate-beta-galactosamide- alpha-2,3-sialyltransferase 2"/>
    <property type="match status" value="1"/>
</dbReference>
<keyword evidence="12" id="KW-0333">Golgi apparatus</keyword>
<dbReference type="OrthoDB" id="10264956at2759"/>
<dbReference type="InterPro" id="IPR012163">
    <property type="entry name" value="Sialyl_trans"/>
</dbReference>
<dbReference type="InterPro" id="IPR051757">
    <property type="entry name" value="Beta-gal_alpha2-3_sialyltrans"/>
</dbReference>
<evidence type="ECO:0000256" key="20">
    <source>
        <dbReference type="ARBA" id="ARBA00040101"/>
    </source>
</evidence>
<evidence type="ECO:0000256" key="6">
    <source>
        <dbReference type="ARBA" id="ARBA00022525"/>
    </source>
</evidence>
<feature type="binding site" evidence="38">
    <location>
        <position position="273"/>
    </location>
    <ligand>
        <name>substrate</name>
    </ligand>
</feature>
<gene>
    <name evidence="41 42 43" type="primary">ST3GAL1</name>
</gene>
<evidence type="ECO:0000256" key="9">
    <source>
        <dbReference type="ARBA" id="ARBA00022692"/>
    </source>
</evidence>
<feature type="binding site" evidence="38">
    <location>
        <position position="150"/>
    </location>
    <ligand>
        <name>substrate</name>
    </ligand>
</feature>
<dbReference type="EC" id="2.4.3.4" evidence="19"/>
<evidence type="ECO:0000256" key="5">
    <source>
        <dbReference type="ARBA" id="ARBA00006003"/>
    </source>
</evidence>
<proteinExistence type="inferred from homology"/>
<evidence type="ECO:0000256" key="15">
    <source>
        <dbReference type="ARBA" id="ARBA00023157"/>
    </source>
</evidence>
<evidence type="ECO:0000256" key="11">
    <source>
        <dbReference type="ARBA" id="ARBA00022989"/>
    </source>
</evidence>
<feature type="binding site" evidence="38">
    <location>
        <position position="302"/>
    </location>
    <ligand>
        <name>substrate</name>
    </ligand>
</feature>
<evidence type="ECO:0000313" key="42">
    <source>
        <dbReference type="RefSeq" id="XP_030075289.1"/>
    </source>
</evidence>
<evidence type="ECO:0000256" key="25">
    <source>
        <dbReference type="ARBA" id="ARBA00042682"/>
    </source>
</evidence>
<evidence type="ECO:0000256" key="18">
    <source>
        <dbReference type="ARBA" id="ARBA00039106"/>
    </source>
</evidence>
<feature type="disulfide bond" evidence="39">
    <location>
        <begin position="145"/>
        <end position="284"/>
    </location>
</feature>
<keyword evidence="7" id="KW-0328">Glycosyltransferase</keyword>
<evidence type="ECO:0000256" key="8">
    <source>
        <dbReference type="ARBA" id="ARBA00022679"/>
    </source>
</evidence>
<evidence type="ECO:0000256" key="27">
    <source>
        <dbReference type="ARBA" id="ARBA00042991"/>
    </source>
</evidence>
<comment type="catalytic activity">
    <reaction evidence="29">
        <text>a ganglioside GM1 (d18:1(4E)) + CMP-N-acetyl-beta-neuraminate = a ganglioside GD1a (d18:1(4E)) + CMP + H(+)</text>
        <dbReference type="Rhea" id="RHEA:18021"/>
        <dbReference type="ChEBI" id="CHEBI:15378"/>
        <dbReference type="ChEBI" id="CHEBI:57812"/>
        <dbReference type="ChEBI" id="CHEBI:60377"/>
        <dbReference type="ChEBI" id="CHEBI:77709"/>
        <dbReference type="ChEBI" id="CHEBI:78445"/>
        <dbReference type="EC" id="2.4.3.2"/>
    </reaction>
    <physiologicalReaction direction="left-to-right" evidence="29">
        <dbReference type="Rhea" id="RHEA:18022"/>
    </physiologicalReaction>
</comment>
<comment type="subunit">
    <text evidence="33">Homodimer; disulfide-linked. Homodimer formation occurs in the endoplasmic reticulum.</text>
</comment>
<evidence type="ECO:0000313" key="43">
    <source>
        <dbReference type="RefSeq" id="XP_030075296.1"/>
    </source>
</evidence>
<dbReference type="GO" id="GO:0005576">
    <property type="term" value="C:extracellular region"/>
    <property type="evidence" value="ECO:0007669"/>
    <property type="project" value="UniProtKB-SubCell"/>
</dbReference>
<comment type="catalytic activity">
    <reaction evidence="17">
        <text>a beta-D-galactosyl-(1-&gt;3)-N-acetyl-alpha-D-galactosaminyl derivative + CMP-N-acetyl-beta-neuraminate = an N-acetyl-alpha-neuraminyl-(2-&gt;3)-beta-D-galactosyl-(1-&gt;3)-N-acetyl-alpha-D-galactosaminyl derivative + CMP + H(+)</text>
        <dbReference type="Rhea" id="RHEA:21616"/>
        <dbReference type="ChEBI" id="CHEBI:15378"/>
        <dbReference type="ChEBI" id="CHEBI:57812"/>
        <dbReference type="ChEBI" id="CHEBI:60377"/>
        <dbReference type="ChEBI" id="CHEBI:133470"/>
        <dbReference type="ChEBI" id="CHEBI:139596"/>
        <dbReference type="EC" id="2.4.3.4"/>
    </reaction>
    <physiologicalReaction direction="left-to-right" evidence="17">
        <dbReference type="Rhea" id="RHEA:21617"/>
    </physiologicalReaction>
</comment>
<evidence type="ECO:0000256" key="31">
    <source>
        <dbReference type="ARBA" id="ARBA00047509"/>
    </source>
</evidence>
<dbReference type="RefSeq" id="XP_030075281.1">
    <property type="nucleotide sequence ID" value="XM_030219421.1"/>
</dbReference>
<feature type="binding site" evidence="38">
    <location>
        <position position="269"/>
    </location>
    <ligand>
        <name>substrate</name>
    </ligand>
</feature>
<evidence type="ECO:0000256" key="35">
    <source>
        <dbReference type="ARBA" id="ARBA00081228"/>
    </source>
</evidence>
<evidence type="ECO:0000256" key="36">
    <source>
        <dbReference type="ARBA" id="ARBA00081332"/>
    </source>
</evidence>
<dbReference type="Gene3D" id="3.90.1480.20">
    <property type="entry name" value="Glycosyl transferase family 29"/>
    <property type="match status" value="1"/>
</dbReference>
<dbReference type="GO" id="GO:0097503">
    <property type="term" value="P:sialylation"/>
    <property type="evidence" value="ECO:0007669"/>
    <property type="project" value="TreeGrafter"/>
</dbReference>
<dbReference type="GO" id="GO:0047288">
    <property type="term" value="F:beta-D-galactosyl-(1-&gt;3)-N-acetyl-beta-D-galactosaminide alpha-2,3- sialyltransferase"/>
    <property type="evidence" value="ECO:0007669"/>
    <property type="project" value="UniProtKB-EC"/>
</dbReference>
<keyword evidence="40" id="KW-1185">Reference proteome</keyword>
<accession>A0A6P7ZFZ5</accession>
<evidence type="ECO:0000256" key="17">
    <source>
        <dbReference type="ARBA" id="ARBA00036292"/>
    </source>
</evidence>
<protein>
    <recommendedName>
        <fullName evidence="20">CMP-N-acetylneuraminate-beta-galactosamide-alpha-2,3-sialyltransferase 1</fullName>
        <ecNumber evidence="18">2.4.3.2</ecNumber>
        <ecNumber evidence="19">2.4.3.4</ecNumber>
    </recommendedName>
    <alternativeName>
        <fullName evidence="34">CMP-N-acetylneuraminate-beta-galactosamide-alpha-2,3-sialyltransferase 2</fullName>
    </alternativeName>
    <alternativeName>
        <fullName evidence="27">Gal-NAc6S</fullName>
    </alternativeName>
    <alternativeName>
        <fullName evidence="24">Gal-beta-1,3-GalNAc-alpha-2,3-sialyltransferase</fullName>
    </alternativeName>
    <alternativeName>
        <fullName evidence="26">Monosialoganglioside sialyltransferase</fullName>
    </alternativeName>
    <alternativeName>
        <fullName evidence="22">ST3Gal I</fullName>
    </alternativeName>
    <alternativeName>
        <fullName evidence="35">ST3Gal II</fullName>
    </alternativeName>
    <alternativeName>
        <fullName evidence="23">ST3GalA.1</fullName>
    </alternativeName>
    <alternativeName>
        <fullName evidence="36">ST3GalA.2</fullName>
    </alternativeName>
    <alternativeName>
        <fullName evidence="21">ST3O</fullName>
    </alternativeName>
    <alternativeName>
        <fullName evidence="25">Sialyltransferase 4A</fullName>
    </alternativeName>
    <alternativeName>
        <fullName evidence="37">Sialyltransferase 4B</fullName>
    </alternativeName>
</protein>
<evidence type="ECO:0000256" key="14">
    <source>
        <dbReference type="ARBA" id="ARBA00023136"/>
    </source>
</evidence>
<dbReference type="PIRSF" id="PIRSF005557">
    <property type="entry name" value="Sialyl_trans"/>
    <property type="match status" value="1"/>
</dbReference>
<dbReference type="GO" id="GO:0003836">
    <property type="term" value="F:beta-galactoside (CMP) alpha-2,3-sialyltransferase activity"/>
    <property type="evidence" value="ECO:0007669"/>
    <property type="project" value="UniProtKB-EC"/>
</dbReference>
<evidence type="ECO:0000256" key="1">
    <source>
        <dbReference type="ARBA" id="ARBA00004447"/>
    </source>
</evidence>